<dbReference type="Proteomes" id="UP000481033">
    <property type="component" value="Unassembled WGS sequence"/>
</dbReference>
<dbReference type="GO" id="GO:0004673">
    <property type="term" value="F:protein histidine kinase activity"/>
    <property type="evidence" value="ECO:0007669"/>
    <property type="project" value="UniProtKB-EC"/>
</dbReference>
<evidence type="ECO:0000256" key="6">
    <source>
        <dbReference type="SAM" id="Coils"/>
    </source>
</evidence>
<dbReference type="CDD" id="cd00130">
    <property type="entry name" value="PAS"/>
    <property type="match status" value="1"/>
</dbReference>
<dbReference type="SMART" id="SM00086">
    <property type="entry name" value="PAC"/>
    <property type="match status" value="1"/>
</dbReference>
<sequence>MLQDGRHIPKARRGVQSSPQGRFLSVNPALAKIYGYDSPQEMIEQITNIGKPLYVDLERRAEFRELLDQQGFAKDFEYRCYCKDGDIIWTQIDARSVKDNNGNVLYYAGIVQDITERKRREDELKRQLEELQIEIDHKKREEEVKSLTSSTYFQEVQEEISDVNLDEFWS</sequence>
<dbReference type="EMBL" id="QXHD01000004">
    <property type="protein sequence ID" value="NEZ56007.1"/>
    <property type="molecule type" value="Genomic_DNA"/>
</dbReference>
<name>A0A6M0RIG3_9CYAN</name>
<dbReference type="AlphaFoldDB" id="A0A6M0RIG3"/>
<keyword evidence="5" id="KW-0418">Kinase</keyword>
<dbReference type="SUPFAM" id="SSF55785">
    <property type="entry name" value="PYP-like sensor domain (PAS domain)"/>
    <property type="match status" value="1"/>
</dbReference>
<dbReference type="PANTHER" id="PTHR43304">
    <property type="entry name" value="PHYTOCHROME-LIKE PROTEIN CPH1"/>
    <property type="match status" value="1"/>
</dbReference>
<evidence type="ECO:0000256" key="4">
    <source>
        <dbReference type="ARBA" id="ARBA00022679"/>
    </source>
</evidence>
<comment type="catalytic activity">
    <reaction evidence="1">
        <text>ATP + protein L-histidine = ADP + protein N-phospho-L-histidine.</text>
        <dbReference type="EC" id="2.7.13.3"/>
    </reaction>
</comment>
<keyword evidence="6" id="KW-0175">Coiled coil</keyword>
<evidence type="ECO:0000256" key="2">
    <source>
        <dbReference type="ARBA" id="ARBA00012438"/>
    </source>
</evidence>
<evidence type="ECO:0000256" key="7">
    <source>
        <dbReference type="SAM" id="MobiDB-lite"/>
    </source>
</evidence>
<evidence type="ECO:0000256" key="3">
    <source>
        <dbReference type="ARBA" id="ARBA00022553"/>
    </source>
</evidence>
<dbReference type="NCBIfam" id="TIGR00229">
    <property type="entry name" value="sensory_box"/>
    <property type="match status" value="1"/>
</dbReference>
<dbReference type="InterPro" id="IPR000700">
    <property type="entry name" value="PAS-assoc_C"/>
</dbReference>
<organism evidence="9 10">
    <name type="scientific">Adonisia turfae CCMR0081</name>
    <dbReference type="NCBI Taxonomy" id="2292702"/>
    <lineage>
        <taxon>Bacteria</taxon>
        <taxon>Bacillati</taxon>
        <taxon>Cyanobacteriota</taxon>
        <taxon>Adonisia</taxon>
        <taxon>Adonisia turfae</taxon>
    </lineage>
</organism>
<evidence type="ECO:0000313" key="10">
    <source>
        <dbReference type="Proteomes" id="UP000481033"/>
    </source>
</evidence>
<gene>
    <name evidence="9" type="ORF">DXZ20_10045</name>
</gene>
<keyword evidence="4" id="KW-0808">Transferase</keyword>
<dbReference type="InterPro" id="IPR000014">
    <property type="entry name" value="PAS"/>
</dbReference>
<evidence type="ECO:0000256" key="1">
    <source>
        <dbReference type="ARBA" id="ARBA00000085"/>
    </source>
</evidence>
<evidence type="ECO:0000313" key="9">
    <source>
        <dbReference type="EMBL" id="NEZ56007.1"/>
    </source>
</evidence>
<evidence type="ECO:0000259" key="8">
    <source>
        <dbReference type="PROSITE" id="PS50113"/>
    </source>
</evidence>
<dbReference type="InterPro" id="IPR052162">
    <property type="entry name" value="Sensor_kinase/Photoreceptor"/>
</dbReference>
<keyword evidence="10" id="KW-1185">Reference proteome</keyword>
<keyword evidence="3" id="KW-0597">Phosphoprotein</keyword>
<dbReference type="PROSITE" id="PS50113">
    <property type="entry name" value="PAC"/>
    <property type="match status" value="1"/>
</dbReference>
<protein>
    <recommendedName>
        <fullName evidence="2">histidine kinase</fullName>
        <ecNumber evidence="2">2.7.13.3</ecNumber>
    </recommendedName>
</protein>
<dbReference type="InterPro" id="IPR001610">
    <property type="entry name" value="PAC"/>
</dbReference>
<accession>A0A6M0RIG3</accession>
<reference evidence="9 10" key="1">
    <citation type="journal article" date="2020" name="Microb. Ecol.">
        <title>Ecogenomics of the Marine Benthic Filamentous Cyanobacterium Adonisia.</title>
        <authorList>
            <person name="Walter J.M."/>
            <person name="Coutinho F.H."/>
            <person name="Leomil L."/>
            <person name="Hargreaves P.I."/>
            <person name="Campeao M.E."/>
            <person name="Vieira V.V."/>
            <person name="Silva B.S."/>
            <person name="Fistarol G.O."/>
            <person name="Salomon P.S."/>
            <person name="Sawabe T."/>
            <person name="Mino S."/>
            <person name="Hosokawa M."/>
            <person name="Miyashita H."/>
            <person name="Maruyama F."/>
            <person name="van Verk M.C."/>
            <person name="Dutilh B.E."/>
            <person name="Thompson C.C."/>
            <person name="Thompson F.L."/>
        </authorList>
    </citation>
    <scope>NUCLEOTIDE SEQUENCE [LARGE SCALE GENOMIC DNA]</scope>
    <source>
        <strain evidence="9 10">CCMR0081</strain>
    </source>
</reference>
<dbReference type="EC" id="2.7.13.3" evidence="2"/>
<evidence type="ECO:0000256" key="5">
    <source>
        <dbReference type="ARBA" id="ARBA00022777"/>
    </source>
</evidence>
<feature type="coiled-coil region" evidence="6">
    <location>
        <begin position="111"/>
        <end position="141"/>
    </location>
</feature>
<dbReference type="InterPro" id="IPR035965">
    <property type="entry name" value="PAS-like_dom_sf"/>
</dbReference>
<dbReference type="Pfam" id="PF13426">
    <property type="entry name" value="PAS_9"/>
    <property type="match status" value="1"/>
</dbReference>
<dbReference type="Gene3D" id="3.30.450.20">
    <property type="entry name" value="PAS domain"/>
    <property type="match status" value="1"/>
</dbReference>
<dbReference type="PANTHER" id="PTHR43304:SF1">
    <property type="entry name" value="PAC DOMAIN-CONTAINING PROTEIN"/>
    <property type="match status" value="1"/>
</dbReference>
<proteinExistence type="predicted"/>
<comment type="caution">
    <text evidence="9">The sequence shown here is derived from an EMBL/GenBank/DDBJ whole genome shotgun (WGS) entry which is preliminary data.</text>
</comment>
<feature type="domain" description="PAC" evidence="8">
    <location>
        <begin position="74"/>
        <end position="126"/>
    </location>
</feature>
<feature type="region of interest" description="Disordered" evidence="7">
    <location>
        <begin position="1"/>
        <end position="20"/>
    </location>
</feature>